<dbReference type="Proteomes" id="UP001387215">
    <property type="component" value="Unassembled WGS sequence"/>
</dbReference>
<protein>
    <submittedName>
        <fullName evidence="1">Uncharacterized protein</fullName>
    </submittedName>
</protein>
<proteinExistence type="predicted"/>
<organism evidence="1 2">
    <name type="scientific">Lysobacter firmicutimachus</name>
    <dbReference type="NCBI Taxonomy" id="1792846"/>
    <lineage>
        <taxon>Bacteria</taxon>
        <taxon>Pseudomonadati</taxon>
        <taxon>Pseudomonadota</taxon>
        <taxon>Gammaproteobacteria</taxon>
        <taxon>Lysobacterales</taxon>
        <taxon>Lysobacteraceae</taxon>
        <taxon>Lysobacter</taxon>
    </lineage>
</organism>
<accession>A0ABU8D4H9</accession>
<comment type="caution">
    <text evidence="1">The sequence shown here is derived from an EMBL/GenBank/DDBJ whole genome shotgun (WGS) entry which is preliminary data.</text>
</comment>
<gene>
    <name evidence="1" type="ORF">V2J18_11050</name>
</gene>
<evidence type="ECO:0000313" key="1">
    <source>
        <dbReference type="EMBL" id="MEI2455213.1"/>
    </source>
</evidence>
<sequence length="95" mass="10400">MSLREHALLSVLVGLQRGVQPETSHMKHALIEDGLALSQDGRLLLSNAGNTLLQALQHMVWAEVESLQQVLANKSAAPSDEVLRMSRRTVLPPPE</sequence>
<reference evidence="1 2" key="1">
    <citation type="submission" date="2024-02" db="EMBL/GenBank/DDBJ databases">
        <title>Lysobacter Genome Sequencing and Mining.</title>
        <authorList>
            <person name="Bierman J."/>
            <person name="Walker M.C."/>
        </authorList>
    </citation>
    <scope>NUCLEOTIDE SEQUENCE [LARGE SCALE GENOMIC DNA]</scope>
    <source>
        <strain evidence="1 2">PB6250</strain>
    </source>
</reference>
<keyword evidence="2" id="KW-1185">Reference proteome</keyword>
<name>A0ABU8D4H9_9GAMM</name>
<dbReference type="EMBL" id="JBANDL010000002">
    <property type="protein sequence ID" value="MEI2455213.1"/>
    <property type="molecule type" value="Genomic_DNA"/>
</dbReference>
<evidence type="ECO:0000313" key="2">
    <source>
        <dbReference type="Proteomes" id="UP001387215"/>
    </source>
</evidence>
<dbReference type="RefSeq" id="WP_336131797.1">
    <property type="nucleotide sequence ID" value="NZ_JBANDL010000002.1"/>
</dbReference>